<proteinExistence type="predicted"/>
<keyword evidence="1" id="KW-0645">Protease</keyword>
<comment type="caution">
    <text evidence="1">The sequence shown here is derived from an EMBL/GenBank/DDBJ whole genome shotgun (WGS) entry which is preliminary data.</text>
</comment>
<accession>A0ABV4XLH6</accession>
<evidence type="ECO:0000313" key="2">
    <source>
        <dbReference type="Proteomes" id="UP001576784"/>
    </source>
</evidence>
<dbReference type="Gene3D" id="2.40.70.10">
    <property type="entry name" value="Acid Proteases"/>
    <property type="match status" value="1"/>
</dbReference>
<sequence length="142" mass="16017">MLNSERYPFIERRNDSGERVFAPYLPITLNYQNLSLQISGLLDTGASVNVLPYEIGLQLGAVWEEQKISVLLTGNLARFPARGLIVSATIGQFTPVRLAFAWTQANNVPLILGRQNFFAEFDVCFYGSQLTFEICPKQSRKR</sequence>
<reference evidence="1 2" key="1">
    <citation type="submission" date="2024-09" db="EMBL/GenBank/DDBJ databases">
        <title>Floridaenema gen nov. (Aerosakkonemataceae, Aerosakkonematales ord. nov., Cyanobacteria) from benthic tropical and subtropical fresh waters, with the description of four new species.</title>
        <authorList>
            <person name="Moretto J.A."/>
            <person name="Berthold D.E."/>
            <person name="Lefler F.W."/>
            <person name="Huang I.-S."/>
            <person name="Laughinghouse H. IV."/>
        </authorList>
    </citation>
    <scope>NUCLEOTIDE SEQUENCE [LARGE SCALE GENOMIC DNA]</scope>
    <source>
        <strain evidence="1 2">BLCC-F50</strain>
    </source>
</reference>
<dbReference type="EMBL" id="JBHFNR010000040">
    <property type="protein sequence ID" value="MFB2892544.1"/>
    <property type="molecule type" value="Genomic_DNA"/>
</dbReference>
<keyword evidence="2" id="KW-1185">Reference proteome</keyword>
<gene>
    <name evidence="1" type="ORF">ACE1CI_06325</name>
</gene>
<organism evidence="1 2">
    <name type="scientific">Floridaenema flaviceps BLCC-F50</name>
    <dbReference type="NCBI Taxonomy" id="3153642"/>
    <lineage>
        <taxon>Bacteria</taxon>
        <taxon>Bacillati</taxon>
        <taxon>Cyanobacteriota</taxon>
        <taxon>Cyanophyceae</taxon>
        <taxon>Oscillatoriophycideae</taxon>
        <taxon>Aerosakkonematales</taxon>
        <taxon>Aerosakkonemataceae</taxon>
        <taxon>Floridanema</taxon>
        <taxon>Floridanema flaviceps</taxon>
    </lineage>
</organism>
<protein>
    <submittedName>
        <fullName evidence="1">Aspartyl protease family protein</fullName>
    </submittedName>
</protein>
<name>A0ABV4XLH6_9CYAN</name>
<keyword evidence="1" id="KW-0378">Hydrolase</keyword>
<dbReference type="GO" id="GO:0008233">
    <property type="term" value="F:peptidase activity"/>
    <property type="evidence" value="ECO:0007669"/>
    <property type="project" value="UniProtKB-KW"/>
</dbReference>
<dbReference type="GO" id="GO:0006508">
    <property type="term" value="P:proteolysis"/>
    <property type="evidence" value="ECO:0007669"/>
    <property type="project" value="UniProtKB-KW"/>
</dbReference>
<dbReference type="RefSeq" id="WP_413262216.1">
    <property type="nucleotide sequence ID" value="NZ_JBHFNR010000040.1"/>
</dbReference>
<dbReference type="SUPFAM" id="SSF50630">
    <property type="entry name" value="Acid proteases"/>
    <property type="match status" value="1"/>
</dbReference>
<evidence type="ECO:0000313" key="1">
    <source>
        <dbReference type="EMBL" id="MFB2892544.1"/>
    </source>
</evidence>
<dbReference type="PROSITE" id="PS00141">
    <property type="entry name" value="ASP_PROTEASE"/>
    <property type="match status" value="1"/>
</dbReference>
<dbReference type="Proteomes" id="UP001576784">
    <property type="component" value="Unassembled WGS sequence"/>
</dbReference>
<dbReference type="InterPro" id="IPR001969">
    <property type="entry name" value="Aspartic_peptidase_AS"/>
</dbReference>
<dbReference type="InterPro" id="IPR021109">
    <property type="entry name" value="Peptidase_aspartic_dom_sf"/>
</dbReference>